<comment type="caution">
    <text evidence="2">The sequence shown here is derived from an EMBL/GenBank/DDBJ whole genome shotgun (WGS) entry which is preliminary data.</text>
</comment>
<evidence type="ECO:0000256" key="1">
    <source>
        <dbReference type="SAM" id="MobiDB-lite"/>
    </source>
</evidence>
<reference evidence="2" key="2">
    <citation type="submission" date="2020-09" db="EMBL/GenBank/DDBJ databases">
        <authorList>
            <person name="Sun Q."/>
            <person name="Ohkuma M."/>
        </authorList>
    </citation>
    <scope>NUCLEOTIDE SEQUENCE</scope>
    <source>
        <strain evidence="2">JCM 13306</strain>
    </source>
</reference>
<accession>A0A919KH87</accession>
<proteinExistence type="predicted"/>
<keyword evidence="3" id="KW-1185">Reference proteome</keyword>
<dbReference type="AlphaFoldDB" id="A0A919KH87"/>
<name>A0A919KH87_9XANT</name>
<feature type="region of interest" description="Disordered" evidence="1">
    <location>
        <begin position="79"/>
        <end position="103"/>
    </location>
</feature>
<gene>
    <name evidence="2" type="ORF">GCM10009090_09530</name>
</gene>
<reference evidence="2" key="1">
    <citation type="journal article" date="2014" name="Int. J. Syst. Evol. Microbiol.">
        <title>Complete genome sequence of Corynebacterium casei LMG S-19264T (=DSM 44701T), isolated from a smear-ripened cheese.</title>
        <authorList>
            <consortium name="US DOE Joint Genome Institute (JGI-PGF)"/>
            <person name="Walter F."/>
            <person name="Albersmeier A."/>
            <person name="Kalinowski J."/>
            <person name="Ruckert C."/>
        </authorList>
    </citation>
    <scope>NUCLEOTIDE SEQUENCE</scope>
    <source>
        <strain evidence="2">JCM 13306</strain>
    </source>
</reference>
<sequence>MRVLQAHHGLLGEKVISPRIAFAAVPLIDVLPPIRERSPDALVCKTARRQETACGRRYSVPVPAGGTTGSLCARMRAKGFRPQPRNGPGAIADAANGFDDGPR</sequence>
<dbReference type="Proteomes" id="UP000623958">
    <property type="component" value="Unassembled WGS sequence"/>
</dbReference>
<evidence type="ECO:0000313" key="3">
    <source>
        <dbReference type="Proteomes" id="UP000623958"/>
    </source>
</evidence>
<organism evidence="2 3">
    <name type="scientific">Xanthomonas boreopolis</name>
    <dbReference type="NCBI Taxonomy" id="86183"/>
    <lineage>
        <taxon>Bacteria</taxon>
        <taxon>Pseudomonadati</taxon>
        <taxon>Pseudomonadota</taxon>
        <taxon>Gammaproteobacteria</taxon>
        <taxon>Lysobacterales</taxon>
        <taxon>Lysobacteraceae</taxon>
        <taxon>Xanthomonas</taxon>
    </lineage>
</organism>
<dbReference type="EMBL" id="BNBA01000005">
    <property type="protein sequence ID" value="GHH49701.1"/>
    <property type="molecule type" value="Genomic_DNA"/>
</dbReference>
<protein>
    <submittedName>
        <fullName evidence="2">Uncharacterized protein</fullName>
    </submittedName>
</protein>
<evidence type="ECO:0000313" key="2">
    <source>
        <dbReference type="EMBL" id="GHH49701.1"/>
    </source>
</evidence>